<dbReference type="NCBIfam" id="TIGR04183">
    <property type="entry name" value="Por_Secre_tail"/>
    <property type="match status" value="1"/>
</dbReference>
<dbReference type="InterPro" id="IPR026444">
    <property type="entry name" value="Secre_tail"/>
</dbReference>
<gene>
    <name evidence="3" type="ORF">FJ651_07050</name>
</gene>
<evidence type="ECO:0000256" key="1">
    <source>
        <dbReference type="ARBA" id="ARBA00022729"/>
    </source>
</evidence>
<proteinExistence type="predicted"/>
<keyword evidence="4" id="KW-1185">Reference proteome</keyword>
<evidence type="ECO:0000313" key="3">
    <source>
        <dbReference type="EMBL" id="TPV33908.1"/>
    </source>
</evidence>
<feature type="signal peptide" evidence="2">
    <location>
        <begin position="1"/>
        <end position="22"/>
    </location>
</feature>
<comment type="caution">
    <text evidence="3">The sequence shown here is derived from an EMBL/GenBank/DDBJ whole genome shotgun (WGS) entry which is preliminary data.</text>
</comment>
<keyword evidence="1 2" id="KW-0732">Signal</keyword>
<dbReference type="OrthoDB" id="975384at2"/>
<evidence type="ECO:0000256" key="2">
    <source>
        <dbReference type="SAM" id="SignalP"/>
    </source>
</evidence>
<dbReference type="RefSeq" id="WP_140989782.1">
    <property type="nucleotide sequence ID" value="NZ_VHIQ01000003.1"/>
</dbReference>
<protein>
    <submittedName>
        <fullName evidence="3">T9SS type A sorting domain-containing protein</fullName>
    </submittedName>
</protein>
<evidence type="ECO:0000313" key="4">
    <source>
        <dbReference type="Proteomes" id="UP000317332"/>
    </source>
</evidence>
<dbReference type="Proteomes" id="UP000317332">
    <property type="component" value="Unassembled WGS sequence"/>
</dbReference>
<accession>A0A506PK82</accession>
<name>A0A506PK82_9FLAO</name>
<organism evidence="3 4">
    <name type="scientific">Paucihalobacter ruber</name>
    <dbReference type="NCBI Taxonomy" id="2567861"/>
    <lineage>
        <taxon>Bacteria</taxon>
        <taxon>Pseudomonadati</taxon>
        <taxon>Bacteroidota</taxon>
        <taxon>Flavobacteriia</taxon>
        <taxon>Flavobacteriales</taxon>
        <taxon>Flavobacteriaceae</taxon>
        <taxon>Paucihalobacter</taxon>
    </lineage>
</organism>
<reference evidence="3 4" key="1">
    <citation type="submission" date="2019-06" db="EMBL/GenBank/DDBJ databases">
        <title>Flavobacteriaceae Paucihalobacterium erythroidium CWB-1, complete genome.</title>
        <authorList>
            <person name="Wu S."/>
        </authorList>
    </citation>
    <scope>NUCLEOTIDE SEQUENCE [LARGE SCALE GENOMIC DNA]</scope>
    <source>
        <strain evidence="3 4">CWB-1</strain>
    </source>
</reference>
<dbReference type="EMBL" id="VHIQ01000003">
    <property type="protein sequence ID" value="TPV33908.1"/>
    <property type="molecule type" value="Genomic_DNA"/>
</dbReference>
<dbReference type="AlphaFoldDB" id="A0A506PK82"/>
<sequence>MMKKLLFLLTVNLTFAAASLLAQTNYNGNGNGGFGEPVGGSNMTINDNGTTVTLTFNKGIGDFNDDMVIYIDSKTGGFSSTVNFADPDSGDRLRRAITGAGIFDGGTRSVVNFPAGFEADYAIAVNTGFGGLWELIENGAFPFITGVGNPANPTDTSFVMSFNKEDIGIAPGDNVAFNFVITYMNAFGGNGVFRSDEGYGAGLPSGNPGTDDVTFTSFEIYDASLSINANQINKLTARFLNNELNISGVNTSANLELYNLLGQSVVKLKNIAINNQLTIGNLDLIKGVYLLKISIANSSKTIKLVNQ</sequence>
<feature type="chain" id="PRO_5021392957" evidence="2">
    <location>
        <begin position="23"/>
        <end position="307"/>
    </location>
</feature>